<feature type="transmembrane region" description="Helical" evidence="5">
    <location>
        <begin position="21"/>
        <end position="39"/>
    </location>
</feature>
<evidence type="ECO:0000256" key="5">
    <source>
        <dbReference type="SAM" id="Phobius"/>
    </source>
</evidence>
<feature type="domain" description="CusB-like beta-barrel" evidence="7">
    <location>
        <begin position="325"/>
        <end position="398"/>
    </location>
</feature>
<keyword evidence="5" id="KW-1133">Transmembrane helix</keyword>
<sequence>MIGSTTKKSFFSGMEKKKRRIIMGTVALALLCGTGIFVYSKFVTPSRAATIMQTVNVQRGDVSEVVAASGTVQAAQQMTLTFPSGDDVISAIHVKIGDSVKAGQVLATMDQSTALMQVKIAEANLLSAKAGLAEKMQTKDENEILVLQSNVTKAKASLESAKKNFDNQKALIQQDKASSNLKEAQKNVETQTRLYEAGAISKSELDQAQNSLNQAEAEYKTASMQYSQTIDQSNNNVAQAQAAYDSALAQFNQAKAPAQESSLQAAKASVAQAEVQLQQQQQYLEKLTLKAPMDGIILQVNGQVGEVASSPFLIMDNSNSEQLGVMAQISQSDIGKIKQDMEATFTIGTYNGKTFQGKVETVYPEGSTESGVTTYKVLLTVGNKEGLLKPGMTLQTTIHVGTQKNVLYVPIAGLREQGGKTGVLVKGKDDAATGKEMKATTDSKDKSRDRGQNVSGYQFKEVTTGLIGSDRVEITSGLEEGDQILLTMQVSSSSSNRQMGQGTMSPGMGGMPVMGGGMPSGGGGFQGGARAR</sequence>
<dbReference type="Gene3D" id="2.40.30.170">
    <property type="match status" value="1"/>
</dbReference>
<dbReference type="SUPFAM" id="SSF111369">
    <property type="entry name" value="HlyD-like secretion proteins"/>
    <property type="match status" value="2"/>
</dbReference>
<keyword evidence="5" id="KW-0472">Membrane</keyword>
<feature type="coiled-coil region" evidence="3">
    <location>
        <begin position="167"/>
        <end position="290"/>
    </location>
</feature>
<evidence type="ECO:0000256" key="1">
    <source>
        <dbReference type="ARBA" id="ARBA00004196"/>
    </source>
</evidence>
<dbReference type="Gene3D" id="2.40.50.100">
    <property type="match status" value="1"/>
</dbReference>
<dbReference type="GO" id="GO:0015562">
    <property type="term" value="F:efflux transmembrane transporter activity"/>
    <property type="evidence" value="ECO:0007669"/>
    <property type="project" value="InterPro"/>
</dbReference>
<feature type="compositionally biased region" description="Basic and acidic residues" evidence="4">
    <location>
        <begin position="432"/>
        <end position="451"/>
    </location>
</feature>
<dbReference type="GO" id="GO:0030313">
    <property type="term" value="C:cell envelope"/>
    <property type="evidence" value="ECO:0007669"/>
    <property type="project" value="UniProtKB-SubCell"/>
</dbReference>
<dbReference type="PRINTS" id="PR01490">
    <property type="entry name" value="RTXTOXIND"/>
</dbReference>
<dbReference type="InterPro" id="IPR058624">
    <property type="entry name" value="MdtA-like_HH"/>
</dbReference>
<accession>A0AAP3DH65</accession>
<evidence type="ECO:0000313" key="8">
    <source>
        <dbReference type="EMBL" id="MCZ0807035.1"/>
    </source>
</evidence>
<dbReference type="Pfam" id="PF25954">
    <property type="entry name" value="Beta-barrel_RND_2"/>
    <property type="match status" value="1"/>
</dbReference>
<evidence type="ECO:0000259" key="6">
    <source>
        <dbReference type="Pfam" id="PF25876"/>
    </source>
</evidence>
<dbReference type="EMBL" id="JAPTNE010000010">
    <property type="protein sequence ID" value="MCZ0807035.1"/>
    <property type="molecule type" value="Genomic_DNA"/>
</dbReference>
<evidence type="ECO:0000259" key="7">
    <source>
        <dbReference type="Pfam" id="PF25954"/>
    </source>
</evidence>
<feature type="region of interest" description="Disordered" evidence="4">
    <location>
        <begin position="432"/>
        <end position="455"/>
    </location>
</feature>
<dbReference type="InterPro" id="IPR050465">
    <property type="entry name" value="UPF0194_transport"/>
</dbReference>
<comment type="caution">
    <text evidence="8">The sequence shown here is derived from an EMBL/GenBank/DDBJ whole genome shotgun (WGS) entry which is preliminary data.</text>
</comment>
<protein>
    <submittedName>
        <fullName evidence="8">Efflux RND transporter periplasmic adaptor subunit</fullName>
    </submittedName>
</protein>
<dbReference type="AlphaFoldDB" id="A0AAP3DH65"/>
<organism evidence="8 9">
    <name type="scientific">Brevibacillus laterosporus</name>
    <name type="common">Bacillus laterosporus</name>
    <dbReference type="NCBI Taxonomy" id="1465"/>
    <lineage>
        <taxon>Bacteria</taxon>
        <taxon>Bacillati</taxon>
        <taxon>Bacillota</taxon>
        <taxon>Bacilli</taxon>
        <taxon>Bacillales</taxon>
        <taxon>Paenibacillaceae</taxon>
        <taxon>Brevibacillus</taxon>
    </lineage>
</organism>
<dbReference type="InterPro" id="IPR058792">
    <property type="entry name" value="Beta-barrel_RND_2"/>
</dbReference>
<dbReference type="Pfam" id="PF25876">
    <property type="entry name" value="HH_MFP_RND"/>
    <property type="match status" value="1"/>
</dbReference>
<comment type="subcellular location">
    <subcellularLocation>
        <location evidence="1">Cell envelope</location>
    </subcellularLocation>
</comment>
<evidence type="ECO:0000256" key="3">
    <source>
        <dbReference type="SAM" id="Coils"/>
    </source>
</evidence>
<feature type="domain" description="Multidrug resistance protein MdtA-like alpha-helical hairpin" evidence="6">
    <location>
        <begin position="173"/>
        <end position="222"/>
    </location>
</feature>
<dbReference type="Gene3D" id="1.10.287.470">
    <property type="entry name" value="Helix hairpin bin"/>
    <property type="match status" value="2"/>
</dbReference>
<reference evidence="8" key="1">
    <citation type="submission" date="2022-09" db="EMBL/GenBank/DDBJ databases">
        <title>Genome analysis and characterization of larvicidal activity of Brevibacillus strains.</title>
        <authorList>
            <person name="Patrusheva E.V."/>
            <person name="Izotova A.O."/>
            <person name="Toshchakov S.V."/>
            <person name="Sineoky S.P."/>
        </authorList>
    </citation>
    <scope>NUCLEOTIDE SEQUENCE</scope>
    <source>
        <strain evidence="8">VKPM_B-13247</strain>
    </source>
</reference>
<name>A0AAP3DH65_BRELA</name>
<proteinExistence type="predicted"/>
<evidence type="ECO:0000256" key="4">
    <source>
        <dbReference type="SAM" id="MobiDB-lite"/>
    </source>
</evidence>
<gene>
    <name evidence="8" type="ORF">O0554_08930</name>
</gene>
<dbReference type="RefSeq" id="WP_258433393.1">
    <property type="nucleotide sequence ID" value="NZ_JANSGW010000010.1"/>
</dbReference>
<dbReference type="PANTHER" id="PTHR32347">
    <property type="entry name" value="EFFLUX SYSTEM COMPONENT YKNX-RELATED"/>
    <property type="match status" value="1"/>
</dbReference>
<keyword evidence="2 3" id="KW-0175">Coiled coil</keyword>
<evidence type="ECO:0000256" key="2">
    <source>
        <dbReference type="ARBA" id="ARBA00023054"/>
    </source>
</evidence>
<dbReference type="Gene3D" id="2.40.420.20">
    <property type="match status" value="1"/>
</dbReference>
<keyword evidence="5" id="KW-0812">Transmembrane</keyword>
<evidence type="ECO:0000313" key="9">
    <source>
        <dbReference type="Proteomes" id="UP001077662"/>
    </source>
</evidence>
<dbReference type="Proteomes" id="UP001077662">
    <property type="component" value="Unassembled WGS sequence"/>
</dbReference>